<name>A0ACC3YEX2_COLTU</name>
<organism evidence="1 2">
    <name type="scientific">Colletotrichum truncatum</name>
    <name type="common">Anthracnose fungus</name>
    <name type="synonym">Colletotrichum capsici</name>
    <dbReference type="NCBI Taxonomy" id="5467"/>
    <lineage>
        <taxon>Eukaryota</taxon>
        <taxon>Fungi</taxon>
        <taxon>Dikarya</taxon>
        <taxon>Ascomycota</taxon>
        <taxon>Pezizomycotina</taxon>
        <taxon>Sordariomycetes</taxon>
        <taxon>Hypocreomycetidae</taxon>
        <taxon>Glomerellales</taxon>
        <taxon>Glomerellaceae</taxon>
        <taxon>Colletotrichum</taxon>
        <taxon>Colletotrichum truncatum species complex</taxon>
    </lineage>
</organism>
<keyword evidence="2" id="KW-1185">Reference proteome</keyword>
<dbReference type="Proteomes" id="UP000805649">
    <property type="component" value="Unassembled WGS sequence"/>
</dbReference>
<dbReference type="EMBL" id="VUJX02000011">
    <property type="protein sequence ID" value="KAL0930370.1"/>
    <property type="molecule type" value="Genomic_DNA"/>
</dbReference>
<protein>
    <submittedName>
        <fullName evidence="1">Alcohol dehydrogenase</fullName>
    </submittedName>
</protein>
<comment type="caution">
    <text evidence="1">The sequence shown here is derived from an EMBL/GenBank/DDBJ whole genome shotgun (WGS) entry which is preliminary data.</text>
</comment>
<evidence type="ECO:0000313" key="2">
    <source>
        <dbReference type="Proteomes" id="UP000805649"/>
    </source>
</evidence>
<sequence>MKAFRFRGADSGLHLEEVAVPSPPSNHALLRVKAAGLCHSDTHVLHGGGAAWMCALPITLGHEVAGVIASLGDSSQTSFKVGDRIAVACVGHPIQERNFHEALGVGCDGGYAEYAVAPIKNLVKIPESVGFAEAAVATDSIATAYHAVVAEGRVSSSMTVAVIGLGGLGLNGVAVAALRGARVFGIDLNAAKFEQAKAAGAIDCATDLKTFESETFDVVLDFAGAQKTVEDALESVRPGGCVVLVGLAAQTVKITTTSLVTKNVSLRGSTSASIQEFREVLDLLAKGVLKPALQEIPFVDVTKGLERLGERDVKGRLYTIPR</sequence>
<proteinExistence type="predicted"/>
<evidence type="ECO:0000313" key="1">
    <source>
        <dbReference type="EMBL" id="KAL0930370.1"/>
    </source>
</evidence>
<reference evidence="1 2" key="1">
    <citation type="journal article" date="2020" name="Phytopathology">
        <title>Genome Sequence Resources of Colletotrichum truncatum, C. plurivorum, C. musicola, and C. sojae: Four Species Pathogenic to Soybean (Glycine max).</title>
        <authorList>
            <person name="Rogerio F."/>
            <person name="Boufleur T.R."/>
            <person name="Ciampi-Guillardi M."/>
            <person name="Sukno S.A."/>
            <person name="Thon M.R."/>
            <person name="Massola Junior N.S."/>
            <person name="Baroncelli R."/>
        </authorList>
    </citation>
    <scope>NUCLEOTIDE SEQUENCE [LARGE SCALE GENOMIC DNA]</scope>
    <source>
        <strain evidence="1 2">CMES1059</strain>
    </source>
</reference>
<accession>A0ACC3YEX2</accession>
<gene>
    <name evidence="1" type="ORF">CTRU02_214445</name>
</gene>